<dbReference type="RefSeq" id="WP_165233217.1">
    <property type="nucleotide sequence ID" value="NZ_CP049257.1"/>
</dbReference>
<dbReference type="GO" id="GO:0004252">
    <property type="term" value="F:serine-type endopeptidase activity"/>
    <property type="evidence" value="ECO:0007669"/>
    <property type="project" value="InterPro"/>
</dbReference>
<name>A0A6G6WDV6_9ACTN</name>
<dbReference type="GO" id="GO:0006465">
    <property type="term" value="P:signal peptide processing"/>
    <property type="evidence" value="ECO:0007669"/>
    <property type="project" value="InterPro"/>
</dbReference>
<feature type="transmembrane region" description="Helical" evidence="2">
    <location>
        <begin position="12"/>
        <end position="30"/>
    </location>
</feature>
<dbReference type="CDD" id="cd06530">
    <property type="entry name" value="S26_SPase_I"/>
    <property type="match status" value="1"/>
</dbReference>
<keyword evidence="2" id="KW-0812">Transmembrane</keyword>
<dbReference type="InterPro" id="IPR019533">
    <property type="entry name" value="Peptidase_S26"/>
</dbReference>
<dbReference type="AlphaFoldDB" id="A0A6G6WDV6"/>
<evidence type="ECO:0000313" key="3">
    <source>
        <dbReference type="EMBL" id="QIG43531.1"/>
    </source>
</evidence>
<feature type="compositionally biased region" description="Basic residues" evidence="1">
    <location>
        <begin position="293"/>
        <end position="308"/>
    </location>
</feature>
<proteinExistence type="predicted"/>
<keyword evidence="2" id="KW-0472">Membrane</keyword>
<reference evidence="3 4" key="1">
    <citation type="submission" date="2020-02" db="EMBL/GenBank/DDBJ databases">
        <title>Full genome sequence of Nocardioides sp. R-3366.</title>
        <authorList>
            <person name="Im W.-T."/>
        </authorList>
    </citation>
    <scope>NUCLEOTIDE SEQUENCE [LARGE SCALE GENOMIC DNA]</scope>
    <source>
        <strain evidence="3 4">R-3366</strain>
    </source>
</reference>
<organism evidence="3 4">
    <name type="scientific">Nocardioides anomalus</name>
    <dbReference type="NCBI Taxonomy" id="2712223"/>
    <lineage>
        <taxon>Bacteria</taxon>
        <taxon>Bacillati</taxon>
        <taxon>Actinomycetota</taxon>
        <taxon>Actinomycetes</taxon>
        <taxon>Propionibacteriales</taxon>
        <taxon>Nocardioidaceae</taxon>
        <taxon>Nocardioides</taxon>
    </lineage>
</organism>
<gene>
    <name evidence="3" type="ORF">G5V58_12850</name>
</gene>
<evidence type="ECO:0000256" key="1">
    <source>
        <dbReference type="SAM" id="MobiDB-lite"/>
    </source>
</evidence>
<feature type="transmembrane region" description="Helical" evidence="2">
    <location>
        <begin position="154"/>
        <end position="173"/>
    </location>
</feature>
<feature type="transmembrane region" description="Helical" evidence="2">
    <location>
        <begin position="129"/>
        <end position="147"/>
    </location>
</feature>
<sequence>MSGRLVVRALEVAVLAVVLAAFAYCAWFRWSGGHWERVETPSMGTTAPVGTLVWVRPVDPEALRSGQVVSFRPPGRQDVYTHRITAVHADGTFSTAGDLSGPDTWTIPAGNVIGRVQWLWPGAGRAVEAAPILILGGVLTWGVALLWRRQTASVVLVGAAATLAVAVVVFRPLTDAEQLAFVQVPGGARATYVGTGLLPVRLVAPGDDSVVLRPGQAGSVVARRAEDRRLSVRLEPDVPRWFWVGLVTLCFLPALGRTVLALRRRPQGPLARTDGAVTERPDPGRRSVEPPRVRRTRGRRAVSHGRVG</sequence>
<keyword evidence="4" id="KW-1185">Reference proteome</keyword>
<evidence type="ECO:0000313" key="4">
    <source>
        <dbReference type="Proteomes" id="UP000502996"/>
    </source>
</evidence>
<dbReference type="EMBL" id="CP049257">
    <property type="protein sequence ID" value="QIG43531.1"/>
    <property type="molecule type" value="Genomic_DNA"/>
</dbReference>
<feature type="transmembrane region" description="Helical" evidence="2">
    <location>
        <begin position="241"/>
        <end position="262"/>
    </location>
</feature>
<evidence type="ECO:0000256" key="2">
    <source>
        <dbReference type="SAM" id="Phobius"/>
    </source>
</evidence>
<dbReference type="Proteomes" id="UP000502996">
    <property type="component" value="Chromosome"/>
</dbReference>
<accession>A0A6G6WDV6</accession>
<evidence type="ECO:0008006" key="5">
    <source>
        <dbReference type="Google" id="ProtNLM"/>
    </source>
</evidence>
<keyword evidence="2" id="KW-1133">Transmembrane helix</keyword>
<feature type="region of interest" description="Disordered" evidence="1">
    <location>
        <begin position="270"/>
        <end position="308"/>
    </location>
</feature>
<dbReference type="KEGG" id="nano:G5V58_12850"/>
<protein>
    <recommendedName>
        <fullName evidence="5">Signal peptidase I</fullName>
    </recommendedName>
</protein>
<feature type="compositionally biased region" description="Basic and acidic residues" evidence="1">
    <location>
        <begin position="277"/>
        <end position="292"/>
    </location>
</feature>